<comment type="catalytic activity">
    <reaction evidence="7">
        <text>L-threonine + hydrogencarbonate + ATP = L-threonylcarbamoyladenylate + diphosphate + H2O</text>
        <dbReference type="Rhea" id="RHEA:36407"/>
        <dbReference type="ChEBI" id="CHEBI:15377"/>
        <dbReference type="ChEBI" id="CHEBI:17544"/>
        <dbReference type="ChEBI" id="CHEBI:30616"/>
        <dbReference type="ChEBI" id="CHEBI:33019"/>
        <dbReference type="ChEBI" id="CHEBI:57926"/>
        <dbReference type="ChEBI" id="CHEBI:73682"/>
        <dbReference type="EC" id="2.7.7.87"/>
    </reaction>
</comment>
<dbReference type="PROSITE" id="PS51163">
    <property type="entry name" value="YRDC"/>
    <property type="match status" value="1"/>
</dbReference>
<dbReference type="Proteomes" id="UP000038010">
    <property type="component" value="Unassembled WGS sequence"/>
</dbReference>
<dbReference type="RefSeq" id="XP_017995008.1">
    <property type="nucleotide sequence ID" value="XM_018147547.1"/>
</dbReference>
<comment type="similarity">
    <text evidence="2">Belongs to the SUA5 family.</text>
</comment>
<evidence type="ECO:0000313" key="10">
    <source>
        <dbReference type="Proteomes" id="UP000038010"/>
    </source>
</evidence>
<evidence type="ECO:0000256" key="7">
    <source>
        <dbReference type="ARBA" id="ARBA00048366"/>
    </source>
</evidence>
<keyword evidence="10" id="KW-1185">Reference proteome</keyword>
<evidence type="ECO:0000256" key="4">
    <source>
        <dbReference type="ARBA" id="ARBA00015492"/>
    </source>
</evidence>
<feature type="domain" description="YrdC-like" evidence="8">
    <location>
        <begin position="31"/>
        <end position="229"/>
    </location>
</feature>
<dbReference type="InterPro" id="IPR050156">
    <property type="entry name" value="TC-AMP_synthase_SUA5"/>
</dbReference>
<dbReference type="OrthoDB" id="4664297at2759"/>
<protein>
    <recommendedName>
        <fullName evidence="4">Threonylcarbamoyl-AMP synthase</fullName>
        <ecNumber evidence="3">2.7.7.87</ecNumber>
    </recommendedName>
</protein>
<organism evidence="9 10">
    <name type="scientific">Cyphellophora attinorum</name>
    <dbReference type="NCBI Taxonomy" id="1664694"/>
    <lineage>
        <taxon>Eukaryota</taxon>
        <taxon>Fungi</taxon>
        <taxon>Dikarya</taxon>
        <taxon>Ascomycota</taxon>
        <taxon>Pezizomycotina</taxon>
        <taxon>Eurotiomycetes</taxon>
        <taxon>Chaetothyriomycetidae</taxon>
        <taxon>Chaetothyriales</taxon>
        <taxon>Cyphellophoraceae</taxon>
        <taxon>Cyphellophora</taxon>
    </lineage>
</organism>
<dbReference type="EMBL" id="LFJN01000045">
    <property type="protein sequence ID" value="KPI35045.1"/>
    <property type="molecule type" value="Genomic_DNA"/>
</dbReference>
<gene>
    <name evidence="9" type="ORF">AB675_7198</name>
</gene>
<dbReference type="InterPro" id="IPR017945">
    <property type="entry name" value="DHBP_synth_RibB-like_a/b_dom"/>
</dbReference>
<comment type="subcellular location">
    <subcellularLocation>
        <location evidence="1">Cytoplasm</location>
    </subcellularLocation>
</comment>
<sequence>MSSTEVSTTTETSAVATKLSLTATEKPIDIARDAQRVFEVLKKGGLAIIPGDVGYGLVAMDPKALERAFVTKQRQPHKRHAMLGSFALHKELHVLPEREANMVELLTRDIDIPLGVVAPCKMDHPLLQKLGPETLARSSVDGTLGMLVNGGKLQDELVRLSSSAGLPLMGSSANLSGKGTKWLVEHIEPEILAAADIIIDYGWRKYSLPRTSSTMIDFRTLEVLRFGCCYNMIQDVFQRYYGITMPEDPGREVNFSGHRREAAKESPVQISA</sequence>
<dbReference type="GO" id="GO:0000049">
    <property type="term" value="F:tRNA binding"/>
    <property type="evidence" value="ECO:0007669"/>
    <property type="project" value="TreeGrafter"/>
</dbReference>
<dbReference type="EC" id="2.7.7.87" evidence="3"/>
<comment type="caution">
    <text evidence="9">The sequence shown here is derived from an EMBL/GenBank/DDBJ whole genome shotgun (WGS) entry which is preliminary data.</text>
</comment>
<dbReference type="GO" id="GO:0005737">
    <property type="term" value="C:cytoplasm"/>
    <property type="evidence" value="ECO:0007669"/>
    <property type="project" value="UniProtKB-SubCell"/>
</dbReference>
<dbReference type="GO" id="GO:0003725">
    <property type="term" value="F:double-stranded RNA binding"/>
    <property type="evidence" value="ECO:0007669"/>
    <property type="project" value="InterPro"/>
</dbReference>
<proteinExistence type="inferred from homology"/>
<evidence type="ECO:0000256" key="2">
    <source>
        <dbReference type="ARBA" id="ARBA00007663"/>
    </source>
</evidence>
<dbReference type="Pfam" id="PF01300">
    <property type="entry name" value="Sua5_yciO_yrdC"/>
    <property type="match status" value="1"/>
</dbReference>
<dbReference type="GO" id="GO:0006450">
    <property type="term" value="P:regulation of translational fidelity"/>
    <property type="evidence" value="ECO:0007669"/>
    <property type="project" value="TreeGrafter"/>
</dbReference>
<evidence type="ECO:0000256" key="3">
    <source>
        <dbReference type="ARBA" id="ARBA00012584"/>
    </source>
</evidence>
<evidence type="ECO:0000259" key="8">
    <source>
        <dbReference type="PROSITE" id="PS51163"/>
    </source>
</evidence>
<dbReference type="Gene3D" id="3.90.870.10">
    <property type="entry name" value="DHBP synthase"/>
    <property type="match status" value="1"/>
</dbReference>
<evidence type="ECO:0000256" key="5">
    <source>
        <dbReference type="ARBA" id="ARBA00022490"/>
    </source>
</evidence>
<dbReference type="PANTHER" id="PTHR17490:SF10">
    <property type="entry name" value="THREONYLCARBAMOYL-AMP SYNTHASE"/>
    <property type="match status" value="1"/>
</dbReference>
<evidence type="ECO:0000256" key="6">
    <source>
        <dbReference type="ARBA" id="ARBA00022679"/>
    </source>
</evidence>
<keyword evidence="5" id="KW-0963">Cytoplasm</keyword>
<evidence type="ECO:0000313" key="9">
    <source>
        <dbReference type="EMBL" id="KPI35045.1"/>
    </source>
</evidence>
<keyword evidence="6" id="KW-0808">Transferase</keyword>
<dbReference type="PANTHER" id="PTHR17490">
    <property type="entry name" value="SUA5"/>
    <property type="match status" value="1"/>
</dbReference>
<name>A0A0N1HKY0_9EURO</name>
<reference evidence="9 10" key="1">
    <citation type="submission" date="2015-06" db="EMBL/GenBank/DDBJ databases">
        <title>Draft genome of the ant-associated black yeast Phialophora attae CBS 131958.</title>
        <authorList>
            <person name="Moreno L.F."/>
            <person name="Stielow B.J."/>
            <person name="de Hoog S."/>
            <person name="Vicente V.A."/>
            <person name="Weiss V.A."/>
            <person name="de Vries M."/>
            <person name="Cruz L.M."/>
            <person name="Souza E.M."/>
        </authorList>
    </citation>
    <scope>NUCLEOTIDE SEQUENCE [LARGE SCALE GENOMIC DNA]</scope>
    <source>
        <strain evidence="9 10">CBS 131958</strain>
    </source>
</reference>
<evidence type="ECO:0000256" key="1">
    <source>
        <dbReference type="ARBA" id="ARBA00004496"/>
    </source>
</evidence>
<dbReference type="AlphaFoldDB" id="A0A0N1HKY0"/>
<dbReference type="VEuPathDB" id="FungiDB:AB675_7198"/>
<dbReference type="GeneID" id="28739427"/>
<dbReference type="SUPFAM" id="SSF55821">
    <property type="entry name" value="YrdC/RibB"/>
    <property type="match status" value="1"/>
</dbReference>
<dbReference type="GO" id="GO:0061710">
    <property type="term" value="F:L-threonylcarbamoyladenylate synthase"/>
    <property type="evidence" value="ECO:0007669"/>
    <property type="project" value="UniProtKB-EC"/>
</dbReference>
<accession>A0A0N1HKY0</accession>
<dbReference type="InterPro" id="IPR006070">
    <property type="entry name" value="Sua5-like_dom"/>
</dbReference>